<dbReference type="Proteomes" id="UP000555103">
    <property type="component" value="Unassembled WGS sequence"/>
</dbReference>
<dbReference type="Pfam" id="PF07980">
    <property type="entry name" value="SusD_RagB"/>
    <property type="match status" value="1"/>
</dbReference>
<protein>
    <recommendedName>
        <fullName evidence="10">Starch-binding associating with outer membrane</fullName>
    </recommendedName>
</protein>
<name>A0A840CHT8_9BACT</name>
<keyword evidence="3" id="KW-0732">Signal</keyword>
<accession>A0A840CHT8</accession>
<reference evidence="8 9" key="1">
    <citation type="submission" date="2020-08" db="EMBL/GenBank/DDBJ databases">
        <title>Genomic Encyclopedia of Type Strains, Phase IV (KMG-IV): sequencing the most valuable type-strain genomes for metagenomic binning, comparative biology and taxonomic classification.</title>
        <authorList>
            <person name="Goeker M."/>
        </authorList>
    </citation>
    <scope>NUCLEOTIDE SEQUENCE [LARGE SCALE GENOMIC DNA]</scope>
    <source>
        <strain evidence="8 9">DSM 104969</strain>
    </source>
</reference>
<evidence type="ECO:0000313" key="8">
    <source>
        <dbReference type="EMBL" id="MBB4034219.1"/>
    </source>
</evidence>
<evidence type="ECO:0000256" key="3">
    <source>
        <dbReference type="ARBA" id="ARBA00022729"/>
    </source>
</evidence>
<dbReference type="RefSeq" id="WP_183305182.1">
    <property type="nucleotide sequence ID" value="NZ_JACIEP010000001.1"/>
</dbReference>
<dbReference type="InterPro" id="IPR011990">
    <property type="entry name" value="TPR-like_helical_dom_sf"/>
</dbReference>
<comment type="subcellular location">
    <subcellularLocation>
        <location evidence="1">Cell outer membrane</location>
    </subcellularLocation>
</comment>
<dbReference type="Pfam" id="PF14322">
    <property type="entry name" value="SusD-like_3"/>
    <property type="match status" value="1"/>
</dbReference>
<dbReference type="InterPro" id="IPR012944">
    <property type="entry name" value="SusD_RagB_dom"/>
</dbReference>
<comment type="similarity">
    <text evidence="2">Belongs to the SusD family.</text>
</comment>
<keyword evidence="9" id="KW-1185">Reference proteome</keyword>
<dbReference type="Gene3D" id="1.25.40.390">
    <property type="match status" value="1"/>
</dbReference>
<organism evidence="8 9">
    <name type="scientific">Dysgonomonas hofstadii</name>
    <dbReference type="NCBI Taxonomy" id="637886"/>
    <lineage>
        <taxon>Bacteria</taxon>
        <taxon>Pseudomonadati</taxon>
        <taxon>Bacteroidota</taxon>
        <taxon>Bacteroidia</taxon>
        <taxon>Bacteroidales</taxon>
        <taxon>Dysgonomonadaceae</taxon>
        <taxon>Dysgonomonas</taxon>
    </lineage>
</organism>
<feature type="domain" description="RagB/SusD" evidence="6">
    <location>
        <begin position="301"/>
        <end position="633"/>
    </location>
</feature>
<dbReference type="PROSITE" id="PS51257">
    <property type="entry name" value="PROKAR_LIPOPROTEIN"/>
    <property type="match status" value="1"/>
</dbReference>
<feature type="domain" description="SusD-like N-terminal" evidence="7">
    <location>
        <begin position="35"/>
        <end position="225"/>
    </location>
</feature>
<keyword evidence="4" id="KW-0472">Membrane</keyword>
<proteinExistence type="inferred from homology"/>
<dbReference type="SUPFAM" id="SSF48452">
    <property type="entry name" value="TPR-like"/>
    <property type="match status" value="1"/>
</dbReference>
<sequence>MKKYIYSVIIIICISLFSCTDILDRNSSGEIDSGSIWSSENLAAQGVNGMYQALRMPVWSGSFVGATTNLGYYAWEAFGMTGQTNKSAYGLFSDGNAGNTQFSSVWKWCFTGINRANDAINGLPDTPMDEAKKEQWIAEAKTLRAFFYMRLTELYGRGIGVPIYDEVVTGSTSTKGQSSESEAWDFIIQSLTDAINSPNFPDNTIGSSGRVSKGTAYALRGKAYLMRSMSLNENHYAAAVADFEDVEAMGYGLFGDYAGIFKESNEGNNEMLLVVQNIATQVWADASGIEPMYGSSVQKYCAPYQAGSKDSRGCWNDIQITPAAVDNFEVLVDANTVKTFNWNDFIPGYNETGYADRMVYFLRNTQNSAGVDIHANITREVNLKLSGISAANISKYLPSGNEDRISAAYANRDPRLEASIITPYSSFIGVNSSSSAVGEYIYRWPALGAIYFDGANAESSLVSGMKSTLTSNNTAVLVYMFRKFVSEGVELEYRNTSPVDEPILRYADVLLMKAEALVELNDLSGAKAAVERIRNRVGMPTMAQSFASQTIARDYVRDERRREFVGEGVNFFDEMRWETLKETKFEYASKSALQVTGASAPGPTYVWRDSWYTWPVPKDEVEMNSNLKRTPGWTY</sequence>
<evidence type="ECO:0000259" key="7">
    <source>
        <dbReference type="Pfam" id="PF14322"/>
    </source>
</evidence>
<evidence type="ECO:0000256" key="4">
    <source>
        <dbReference type="ARBA" id="ARBA00023136"/>
    </source>
</evidence>
<dbReference type="EMBL" id="JACIEP010000001">
    <property type="protein sequence ID" value="MBB4034219.1"/>
    <property type="molecule type" value="Genomic_DNA"/>
</dbReference>
<dbReference type="GO" id="GO:0009279">
    <property type="term" value="C:cell outer membrane"/>
    <property type="evidence" value="ECO:0007669"/>
    <property type="project" value="UniProtKB-SubCell"/>
</dbReference>
<evidence type="ECO:0000256" key="5">
    <source>
        <dbReference type="ARBA" id="ARBA00023237"/>
    </source>
</evidence>
<evidence type="ECO:0000259" key="6">
    <source>
        <dbReference type="Pfam" id="PF07980"/>
    </source>
</evidence>
<comment type="caution">
    <text evidence="8">The sequence shown here is derived from an EMBL/GenBank/DDBJ whole genome shotgun (WGS) entry which is preliminary data.</text>
</comment>
<evidence type="ECO:0000313" key="9">
    <source>
        <dbReference type="Proteomes" id="UP000555103"/>
    </source>
</evidence>
<keyword evidence="5" id="KW-0998">Cell outer membrane</keyword>
<evidence type="ECO:0000256" key="2">
    <source>
        <dbReference type="ARBA" id="ARBA00006275"/>
    </source>
</evidence>
<dbReference type="InterPro" id="IPR033985">
    <property type="entry name" value="SusD-like_N"/>
</dbReference>
<evidence type="ECO:0000256" key="1">
    <source>
        <dbReference type="ARBA" id="ARBA00004442"/>
    </source>
</evidence>
<dbReference type="AlphaFoldDB" id="A0A840CHT8"/>
<gene>
    <name evidence="8" type="ORF">GGR21_000104</name>
</gene>
<evidence type="ECO:0008006" key="10">
    <source>
        <dbReference type="Google" id="ProtNLM"/>
    </source>
</evidence>